<dbReference type="InterPro" id="IPR002645">
    <property type="entry name" value="STAS_dom"/>
</dbReference>
<reference evidence="3" key="1">
    <citation type="submission" date="2022-10" db="EMBL/GenBank/DDBJ databases">
        <title>The WGS of Solirubrobacter ginsenosidimutans DSM 21036.</title>
        <authorList>
            <person name="Jiang Z."/>
        </authorList>
    </citation>
    <scope>NUCLEOTIDE SEQUENCE</scope>
    <source>
        <strain evidence="3">DSM 21036</strain>
    </source>
</reference>
<feature type="region of interest" description="Disordered" evidence="1">
    <location>
        <begin position="134"/>
        <end position="156"/>
    </location>
</feature>
<dbReference type="SUPFAM" id="SSF52091">
    <property type="entry name" value="SpoIIaa-like"/>
    <property type="match status" value="1"/>
</dbReference>
<dbReference type="Proteomes" id="UP001149140">
    <property type="component" value="Unassembled WGS sequence"/>
</dbReference>
<protein>
    <recommendedName>
        <fullName evidence="2">STAS domain-containing protein</fullName>
    </recommendedName>
</protein>
<gene>
    <name evidence="3" type="ORF">OM076_16730</name>
</gene>
<comment type="caution">
    <text evidence="3">The sequence shown here is derived from an EMBL/GenBank/DDBJ whole genome shotgun (WGS) entry which is preliminary data.</text>
</comment>
<evidence type="ECO:0000259" key="2">
    <source>
        <dbReference type="PROSITE" id="PS50801"/>
    </source>
</evidence>
<dbReference type="InterPro" id="IPR036513">
    <property type="entry name" value="STAS_dom_sf"/>
</dbReference>
<name>A0A9X3MT50_9ACTN</name>
<sequence length="156" mass="17045">MFTSQSLRAVAKPGSLAFREHRLDDVVHQIEVTGALNESGELRRRVESALDGGVRWLILDLAEAFDITDPVLGALVDVAAALRARKGELIVAGATQSVAQRLAAYDVAHRPAVAANVDQAVMILKMLRPKTDIRRPPQRAKQRISSLTLPRIEPQP</sequence>
<dbReference type="Gene3D" id="3.30.750.24">
    <property type="entry name" value="STAS domain"/>
    <property type="match status" value="1"/>
</dbReference>
<feature type="domain" description="STAS" evidence="2">
    <location>
        <begin position="42"/>
        <end position="124"/>
    </location>
</feature>
<keyword evidence="4" id="KW-1185">Reference proteome</keyword>
<evidence type="ECO:0000313" key="3">
    <source>
        <dbReference type="EMBL" id="MDA0161922.1"/>
    </source>
</evidence>
<dbReference type="Pfam" id="PF01740">
    <property type="entry name" value="STAS"/>
    <property type="match status" value="1"/>
</dbReference>
<proteinExistence type="predicted"/>
<evidence type="ECO:0000313" key="4">
    <source>
        <dbReference type="Proteomes" id="UP001149140"/>
    </source>
</evidence>
<dbReference type="EMBL" id="JAPDOD010000015">
    <property type="protein sequence ID" value="MDA0161922.1"/>
    <property type="molecule type" value="Genomic_DNA"/>
</dbReference>
<dbReference type="AlphaFoldDB" id="A0A9X3MT50"/>
<organism evidence="3 4">
    <name type="scientific">Solirubrobacter ginsenosidimutans</name>
    <dbReference type="NCBI Taxonomy" id="490573"/>
    <lineage>
        <taxon>Bacteria</taxon>
        <taxon>Bacillati</taxon>
        <taxon>Actinomycetota</taxon>
        <taxon>Thermoleophilia</taxon>
        <taxon>Solirubrobacterales</taxon>
        <taxon>Solirubrobacteraceae</taxon>
        <taxon>Solirubrobacter</taxon>
    </lineage>
</organism>
<accession>A0A9X3MT50</accession>
<dbReference type="PROSITE" id="PS50801">
    <property type="entry name" value="STAS"/>
    <property type="match status" value="1"/>
</dbReference>
<evidence type="ECO:0000256" key="1">
    <source>
        <dbReference type="SAM" id="MobiDB-lite"/>
    </source>
</evidence>